<proteinExistence type="predicted"/>
<reference evidence="2 3" key="1">
    <citation type="submission" date="2020-08" db="EMBL/GenBank/DDBJ databases">
        <title>Genomic Encyclopedia of Type Strains, Phase IV (KMG-IV): sequencing the most valuable type-strain genomes for metagenomic binning, comparative biology and taxonomic classification.</title>
        <authorList>
            <person name="Goeker M."/>
        </authorList>
    </citation>
    <scope>NUCLEOTIDE SEQUENCE [LARGE SCALE GENOMIC DNA]</scope>
    <source>
        <strain evidence="2 3">DSM 23562</strain>
    </source>
</reference>
<dbReference type="Proteomes" id="UP000520814">
    <property type="component" value="Unassembled WGS sequence"/>
</dbReference>
<name>A0A7W9STJ3_ARMRO</name>
<keyword evidence="1" id="KW-1133">Transmembrane helix</keyword>
<evidence type="ECO:0000256" key="1">
    <source>
        <dbReference type="SAM" id="Phobius"/>
    </source>
</evidence>
<dbReference type="EMBL" id="JACHGW010000003">
    <property type="protein sequence ID" value="MBB6051954.1"/>
    <property type="molecule type" value="Genomic_DNA"/>
</dbReference>
<dbReference type="PROSITE" id="PS51257">
    <property type="entry name" value="PROKAR_LIPOPROTEIN"/>
    <property type="match status" value="1"/>
</dbReference>
<feature type="transmembrane region" description="Helical" evidence="1">
    <location>
        <begin position="50"/>
        <end position="67"/>
    </location>
</feature>
<evidence type="ECO:0000313" key="2">
    <source>
        <dbReference type="EMBL" id="MBB6051954.1"/>
    </source>
</evidence>
<gene>
    <name evidence="2" type="ORF">HNQ39_003764</name>
</gene>
<feature type="transmembrane region" description="Helical" evidence="1">
    <location>
        <begin position="109"/>
        <end position="131"/>
    </location>
</feature>
<keyword evidence="1" id="KW-0812">Transmembrane</keyword>
<sequence length="146" mass="16254">MPTPPTKSPEEIRALMESAPQPVKNAATLLFLYACLSFLLVVITAILTKFWLILLTGLTAFLYPVLLSGRLYERKKWSYFVGVVGGFYYALRLIWVLPHPPAKLMIPYGLYATNQCIGAVFGLLVAGTLLLPEARAYFFPAKQTPV</sequence>
<accession>A0A7W9STJ3</accession>
<keyword evidence="3" id="KW-1185">Reference proteome</keyword>
<dbReference type="RefSeq" id="WP_184199967.1">
    <property type="nucleotide sequence ID" value="NZ_JACHGW010000003.1"/>
</dbReference>
<organism evidence="2 3">
    <name type="scientific">Armatimonas rosea</name>
    <dbReference type="NCBI Taxonomy" id="685828"/>
    <lineage>
        <taxon>Bacteria</taxon>
        <taxon>Bacillati</taxon>
        <taxon>Armatimonadota</taxon>
        <taxon>Armatimonadia</taxon>
        <taxon>Armatimonadales</taxon>
        <taxon>Armatimonadaceae</taxon>
        <taxon>Armatimonas</taxon>
    </lineage>
</organism>
<feature type="transmembrane region" description="Helical" evidence="1">
    <location>
        <begin position="79"/>
        <end position="97"/>
    </location>
</feature>
<keyword evidence="1" id="KW-0472">Membrane</keyword>
<protein>
    <submittedName>
        <fullName evidence="2">Uncharacterized protein</fullName>
    </submittedName>
</protein>
<comment type="caution">
    <text evidence="2">The sequence shown here is derived from an EMBL/GenBank/DDBJ whole genome shotgun (WGS) entry which is preliminary data.</text>
</comment>
<feature type="transmembrane region" description="Helical" evidence="1">
    <location>
        <begin position="26"/>
        <end position="44"/>
    </location>
</feature>
<dbReference type="AlphaFoldDB" id="A0A7W9STJ3"/>
<evidence type="ECO:0000313" key="3">
    <source>
        <dbReference type="Proteomes" id="UP000520814"/>
    </source>
</evidence>